<feature type="transmembrane region" description="Helical" evidence="5">
    <location>
        <begin position="100"/>
        <end position="130"/>
    </location>
</feature>
<comment type="subcellular location">
    <subcellularLocation>
        <location evidence="1">Endomembrane system</location>
        <topology evidence="1">Multi-pass membrane protein</topology>
    </subcellularLocation>
</comment>
<evidence type="ECO:0000256" key="3">
    <source>
        <dbReference type="ARBA" id="ARBA00022989"/>
    </source>
</evidence>
<dbReference type="PANTHER" id="PTHR12714">
    <property type="entry name" value="PROTEIN-S ISOPRENYLCYSTEINE O-METHYLTRANSFERASE"/>
    <property type="match status" value="1"/>
</dbReference>
<dbReference type="EC" id="2.1.1.100" evidence="6"/>
<dbReference type="InterPro" id="IPR007318">
    <property type="entry name" value="Phopholipid_MeTrfase"/>
</dbReference>
<dbReference type="EMBL" id="CP124543">
    <property type="protein sequence ID" value="WGV28157.1"/>
    <property type="molecule type" value="Genomic_DNA"/>
</dbReference>
<evidence type="ECO:0000256" key="1">
    <source>
        <dbReference type="ARBA" id="ARBA00004127"/>
    </source>
</evidence>
<dbReference type="RefSeq" id="WP_281485389.1">
    <property type="nucleotide sequence ID" value="NZ_CP124543.1"/>
</dbReference>
<sequence length="156" mass="17335">MKEQILDNPGIIAFPPALYTGTLLIGLLLDFVFPIDFLPRSVGLVLGMLAIICAGLFAISAFRAMNSARTAINPSQPTTAIVSDGVFSLSRNPIYLSLTLLYMGITLLFSALWALLLLLPLLVIVQIGVVKREEIYLERKFGDEYLCYKARVRRWV</sequence>
<dbReference type="EC" id="2.1.1.334" evidence="6"/>
<dbReference type="KEGG" id="hbq:QI031_12095"/>
<feature type="transmembrane region" description="Helical" evidence="5">
    <location>
        <begin position="12"/>
        <end position="32"/>
    </location>
</feature>
<gene>
    <name evidence="6" type="ORF">QI031_12095</name>
</gene>
<evidence type="ECO:0000256" key="4">
    <source>
        <dbReference type="ARBA" id="ARBA00023136"/>
    </source>
</evidence>
<name>A0AAJ6NWZ7_9CYAN</name>
<dbReference type="GO" id="GO:0004671">
    <property type="term" value="F:protein C-terminal S-isoprenylcysteine carboxyl O-methyltransferase activity"/>
    <property type="evidence" value="ECO:0007669"/>
    <property type="project" value="UniProtKB-EC"/>
</dbReference>
<dbReference type="AlphaFoldDB" id="A0AAJ6NWZ7"/>
<dbReference type="GO" id="GO:0012505">
    <property type="term" value="C:endomembrane system"/>
    <property type="evidence" value="ECO:0007669"/>
    <property type="project" value="UniProtKB-SubCell"/>
</dbReference>
<proteinExistence type="predicted"/>
<accession>A0AAJ6NWZ7</accession>
<dbReference type="Pfam" id="PF04191">
    <property type="entry name" value="PEMT"/>
    <property type="match status" value="1"/>
</dbReference>
<dbReference type="PANTHER" id="PTHR12714:SF24">
    <property type="entry name" value="SLR1182 PROTEIN"/>
    <property type="match status" value="1"/>
</dbReference>
<dbReference type="Proteomes" id="UP001223520">
    <property type="component" value="Chromosome"/>
</dbReference>
<keyword evidence="4 5" id="KW-0472">Membrane</keyword>
<evidence type="ECO:0000256" key="5">
    <source>
        <dbReference type="SAM" id="Phobius"/>
    </source>
</evidence>
<keyword evidence="3 5" id="KW-1133">Transmembrane helix</keyword>
<feature type="transmembrane region" description="Helical" evidence="5">
    <location>
        <begin position="44"/>
        <end position="65"/>
    </location>
</feature>
<evidence type="ECO:0000313" key="7">
    <source>
        <dbReference type="Proteomes" id="UP001223520"/>
    </source>
</evidence>
<evidence type="ECO:0000256" key="2">
    <source>
        <dbReference type="ARBA" id="ARBA00022692"/>
    </source>
</evidence>
<organism evidence="6 7">
    <name type="scientific">Halotia branconii CENA392</name>
    <dbReference type="NCBI Taxonomy" id="1539056"/>
    <lineage>
        <taxon>Bacteria</taxon>
        <taxon>Bacillati</taxon>
        <taxon>Cyanobacteriota</taxon>
        <taxon>Cyanophyceae</taxon>
        <taxon>Nostocales</taxon>
        <taxon>Nodulariaceae</taxon>
        <taxon>Halotia</taxon>
    </lineage>
</organism>
<dbReference type="Gene3D" id="1.20.120.1630">
    <property type="match status" value="1"/>
</dbReference>
<protein>
    <submittedName>
        <fullName evidence="6">Isoprenylcysteine carboxylmethyltransferase family protein</fullName>
        <ecNumber evidence="6">2.1.1.100</ecNumber>
        <ecNumber evidence="6">2.1.1.334</ecNumber>
    </submittedName>
</protein>
<keyword evidence="7" id="KW-1185">Reference proteome</keyword>
<keyword evidence="2 5" id="KW-0812">Transmembrane</keyword>
<evidence type="ECO:0000313" key="6">
    <source>
        <dbReference type="EMBL" id="WGV28157.1"/>
    </source>
</evidence>
<dbReference type="GO" id="GO:0032259">
    <property type="term" value="P:methylation"/>
    <property type="evidence" value="ECO:0007669"/>
    <property type="project" value="UniProtKB-KW"/>
</dbReference>
<keyword evidence="6" id="KW-0808">Transferase</keyword>
<keyword evidence="6" id="KW-0489">Methyltransferase</keyword>
<reference evidence="6 7" key="1">
    <citation type="journal article" date="2023" name="Limnol Oceanogr Lett">
        <title>Environmental adaptations by the intertidal Antarctic cyanobacterium Halotia branconii CENA392 as revealed using long-read genome sequencing.</title>
        <authorList>
            <person name="Dextro R.B."/>
            <person name="Delbaje E."/>
            <person name="Freitas P.N.N."/>
            <person name="Geraldes V."/>
            <person name="Pinto E."/>
            <person name="Long P.F."/>
            <person name="Fiore M.F."/>
        </authorList>
    </citation>
    <scope>NUCLEOTIDE SEQUENCE [LARGE SCALE GENOMIC DNA]</scope>
    <source>
        <strain evidence="6 7">CENA392</strain>
    </source>
</reference>